<dbReference type="PANTHER" id="PTHR10857">
    <property type="entry name" value="COPINE"/>
    <property type="match status" value="1"/>
</dbReference>
<proteinExistence type="predicted"/>
<feature type="signal peptide" evidence="2">
    <location>
        <begin position="1"/>
        <end position="21"/>
    </location>
</feature>
<evidence type="ECO:0000256" key="1">
    <source>
        <dbReference type="SAM" id="MobiDB-lite"/>
    </source>
</evidence>
<reference evidence="6" key="1">
    <citation type="submission" date="2016-06" db="UniProtKB">
        <authorList>
            <consortium name="WormBaseParasite"/>
        </authorList>
    </citation>
    <scope>IDENTIFICATION</scope>
</reference>
<keyword evidence="2" id="KW-0732">Signal</keyword>
<feature type="region of interest" description="Disordered" evidence="1">
    <location>
        <begin position="305"/>
        <end position="348"/>
    </location>
</feature>
<evidence type="ECO:0000259" key="3">
    <source>
        <dbReference type="Pfam" id="PF07002"/>
    </source>
</evidence>
<evidence type="ECO:0000313" key="5">
    <source>
        <dbReference type="Proteomes" id="UP000050794"/>
    </source>
</evidence>
<dbReference type="EMBL" id="UYWY01019813">
    <property type="protein sequence ID" value="VDM39371.1"/>
    <property type="molecule type" value="Genomic_DNA"/>
</dbReference>
<dbReference type="InterPro" id="IPR010734">
    <property type="entry name" value="Copine_C"/>
</dbReference>
<name>A0A183UHT0_TOXCA</name>
<feature type="domain" description="Copine C-terminal" evidence="3">
    <location>
        <begin position="51"/>
        <end position="263"/>
    </location>
</feature>
<keyword evidence="5" id="KW-1185">Reference proteome</keyword>
<evidence type="ECO:0000313" key="6">
    <source>
        <dbReference type="WBParaSite" id="TCNE_0000805001-mRNA-1"/>
    </source>
</evidence>
<reference evidence="4 5" key="2">
    <citation type="submission" date="2018-11" db="EMBL/GenBank/DDBJ databases">
        <authorList>
            <consortium name="Pathogen Informatics"/>
        </authorList>
    </citation>
    <scope>NUCLEOTIDE SEQUENCE [LARGE SCALE GENOMIC DNA]</scope>
</reference>
<dbReference type="GO" id="GO:0071277">
    <property type="term" value="P:cellular response to calcium ion"/>
    <property type="evidence" value="ECO:0007669"/>
    <property type="project" value="TreeGrafter"/>
</dbReference>
<feature type="compositionally biased region" description="Polar residues" evidence="1">
    <location>
        <begin position="335"/>
        <end position="348"/>
    </location>
</feature>
<dbReference type="GO" id="GO:0005886">
    <property type="term" value="C:plasma membrane"/>
    <property type="evidence" value="ECO:0007669"/>
    <property type="project" value="TreeGrafter"/>
</dbReference>
<dbReference type="GO" id="GO:0005544">
    <property type="term" value="F:calcium-dependent phospholipid binding"/>
    <property type="evidence" value="ECO:0007669"/>
    <property type="project" value="InterPro"/>
</dbReference>
<dbReference type="Pfam" id="PF07002">
    <property type="entry name" value="Copine"/>
    <property type="match status" value="1"/>
</dbReference>
<accession>A0A183UHT0</accession>
<organism evidence="5 6">
    <name type="scientific">Toxocara canis</name>
    <name type="common">Canine roundworm</name>
    <dbReference type="NCBI Taxonomy" id="6265"/>
    <lineage>
        <taxon>Eukaryota</taxon>
        <taxon>Metazoa</taxon>
        <taxon>Ecdysozoa</taxon>
        <taxon>Nematoda</taxon>
        <taxon>Chromadorea</taxon>
        <taxon>Rhabditida</taxon>
        <taxon>Spirurina</taxon>
        <taxon>Ascaridomorpha</taxon>
        <taxon>Ascaridoidea</taxon>
        <taxon>Toxocaridae</taxon>
        <taxon>Toxocara</taxon>
    </lineage>
</organism>
<dbReference type="InterPro" id="IPR036465">
    <property type="entry name" value="vWFA_dom_sf"/>
</dbReference>
<dbReference type="Proteomes" id="UP000050794">
    <property type="component" value="Unassembled WGS sequence"/>
</dbReference>
<feature type="compositionally biased region" description="Polar residues" evidence="1">
    <location>
        <begin position="308"/>
        <end position="319"/>
    </location>
</feature>
<dbReference type="AlphaFoldDB" id="A0A183UHT0"/>
<protein>
    <submittedName>
        <fullName evidence="6">Copine domain-containing protein</fullName>
    </submittedName>
</protein>
<sequence length="459" mass="51675">MAVYSFLDYIVSGSLLHLAVAVDFSKAEQSPSHETTTDNTHSFVDDVEFVINAIVEPFRNYNFFLHFSSNNYAAFGFGARIPPLYRESHEFCLNLETDPYCRGIDGIIDAFRNAYTQVQSINSAHFAHVIYYVSKLAENARKRSNQARPQYFVLIIITRGAIDDLREAIQQIIFKAIIFASKAPLSIIFIGVGENNFMELERLGLSGARLAYHGRRADRDLLQFVSVSKFRTKDQSDEEARDSLVEKAIYQIPWQMATWMMKNGYIAQSTSDDLSEHKLSVGSAPTPRRTAAVLRYDSLINSYSSSSEQLDTPTTSEGTQLVREARRRDSDEQSDTCSTSSCPNPRASSASMLLDERMTSCYVRSCIGRKTNYAFSRIPFSVDSVVAIRHFHGFCDTSAKDAHAAFGYLCISHIIWLLSLCKCVDHNTSITACLPLRSSFLSVTRNDLSTRHDGCFKNR</sequence>
<evidence type="ECO:0000313" key="4">
    <source>
        <dbReference type="EMBL" id="VDM39371.1"/>
    </source>
</evidence>
<feature type="chain" id="PRO_5044553195" evidence="2">
    <location>
        <begin position="22"/>
        <end position="459"/>
    </location>
</feature>
<dbReference type="WBParaSite" id="TCNE_0000805001-mRNA-1">
    <property type="protein sequence ID" value="TCNE_0000805001-mRNA-1"/>
    <property type="gene ID" value="TCNE_0000805001"/>
</dbReference>
<gene>
    <name evidence="4" type="ORF">TCNE_LOCUS8050</name>
</gene>
<dbReference type="InterPro" id="IPR045052">
    <property type="entry name" value="Copine"/>
</dbReference>
<dbReference type="SUPFAM" id="SSF53300">
    <property type="entry name" value="vWA-like"/>
    <property type="match status" value="1"/>
</dbReference>
<dbReference type="PANTHER" id="PTHR10857:SF131">
    <property type="entry name" value="COPINE C-TERMINAL DOMAIN-CONTAINING PROTEIN"/>
    <property type="match status" value="1"/>
</dbReference>
<evidence type="ECO:0000256" key="2">
    <source>
        <dbReference type="SAM" id="SignalP"/>
    </source>
</evidence>